<dbReference type="Proteomes" id="UP001295469">
    <property type="component" value="Chromosome A10"/>
</dbReference>
<sequence>MEDQESQQTCKNWQEKRERASGGEEKGVAGAQKGRPRKRISLVTFVGFPPKRKEKKAKKKERKWRISSPMTRSQSSRKPLASSTRMVTVASPPRSSEP</sequence>
<proteinExistence type="predicted"/>
<feature type="compositionally biased region" description="Polar residues" evidence="1">
    <location>
        <begin position="1"/>
        <end position="12"/>
    </location>
</feature>
<organism evidence="2">
    <name type="scientific">Brassica napus</name>
    <name type="common">Rape</name>
    <dbReference type="NCBI Taxonomy" id="3708"/>
    <lineage>
        <taxon>Eukaryota</taxon>
        <taxon>Viridiplantae</taxon>
        <taxon>Streptophyta</taxon>
        <taxon>Embryophyta</taxon>
        <taxon>Tracheophyta</taxon>
        <taxon>Spermatophyta</taxon>
        <taxon>Magnoliopsida</taxon>
        <taxon>eudicotyledons</taxon>
        <taxon>Gunneridae</taxon>
        <taxon>Pentapetalae</taxon>
        <taxon>rosids</taxon>
        <taxon>malvids</taxon>
        <taxon>Brassicales</taxon>
        <taxon>Brassicaceae</taxon>
        <taxon>Brassiceae</taxon>
        <taxon>Brassica</taxon>
    </lineage>
</organism>
<name>A0A817B1W5_BRANA</name>
<feature type="compositionally biased region" description="Polar residues" evidence="1">
    <location>
        <begin position="68"/>
        <end position="86"/>
    </location>
</feature>
<gene>
    <name evidence="2" type="ORF">DARMORV10_A10P18860.1</name>
</gene>
<feature type="compositionally biased region" description="Basic and acidic residues" evidence="1">
    <location>
        <begin position="13"/>
        <end position="27"/>
    </location>
</feature>
<feature type="region of interest" description="Disordered" evidence="1">
    <location>
        <begin position="1"/>
        <end position="98"/>
    </location>
</feature>
<dbReference type="EMBL" id="HG994364">
    <property type="protein sequence ID" value="CAF2338308.1"/>
    <property type="molecule type" value="Genomic_DNA"/>
</dbReference>
<accession>A0A817B1W5</accession>
<protein>
    <submittedName>
        <fullName evidence="2">(rape) hypothetical protein</fullName>
    </submittedName>
</protein>
<reference evidence="2" key="1">
    <citation type="submission" date="2021-01" db="EMBL/GenBank/DDBJ databases">
        <authorList>
            <consortium name="Genoscope - CEA"/>
            <person name="William W."/>
        </authorList>
    </citation>
    <scope>NUCLEOTIDE SEQUENCE</scope>
</reference>
<evidence type="ECO:0000256" key="1">
    <source>
        <dbReference type="SAM" id="MobiDB-lite"/>
    </source>
</evidence>
<evidence type="ECO:0000313" key="2">
    <source>
        <dbReference type="EMBL" id="CAF2338308.1"/>
    </source>
</evidence>
<dbReference type="AlphaFoldDB" id="A0A817B1W5"/>
<feature type="compositionally biased region" description="Basic residues" evidence="1">
    <location>
        <begin position="50"/>
        <end position="65"/>
    </location>
</feature>